<dbReference type="InterPro" id="IPR014755">
    <property type="entry name" value="Cu-Rt/internalin_Ig-like"/>
</dbReference>
<keyword evidence="6" id="KW-1133">Transmembrane helix</keyword>
<feature type="region of interest" description="Disordered" evidence="5">
    <location>
        <begin position="128"/>
        <end position="164"/>
    </location>
</feature>
<evidence type="ECO:0000259" key="8">
    <source>
        <dbReference type="Pfam" id="PF04234"/>
    </source>
</evidence>
<evidence type="ECO:0000256" key="2">
    <source>
        <dbReference type="ARBA" id="ARBA00022723"/>
    </source>
</evidence>
<feature type="transmembrane region" description="Helical" evidence="6">
    <location>
        <begin position="169"/>
        <end position="189"/>
    </location>
</feature>
<name>A0ABV5UPX1_9MICC</name>
<dbReference type="Pfam" id="PF04234">
    <property type="entry name" value="CopC"/>
    <property type="match status" value="1"/>
</dbReference>
<protein>
    <submittedName>
        <fullName evidence="9">Copper resistance CopC family protein</fullName>
    </submittedName>
</protein>
<dbReference type="InterPro" id="IPR014756">
    <property type="entry name" value="Ig_E-set"/>
</dbReference>
<reference evidence="9 10" key="1">
    <citation type="submission" date="2024-09" db="EMBL/GenBank/DDBJ databases">
        <authorList>
            <person name="Sun Q."/>
            <person name="Mori K."/>
        </authorList>
    </citation>
    <scope>NUCLEOTIDE SEQUENCE [LARGE SCALE GENOMIC DNA]</scope>
    <source>
        <strain evidence="9 10">JCM 13519</strain>
    </source>
</reference>
<dbReference type="RefSeq" id="WP_345051674.1">
    <property type="nucleotide sequence ID" value="NZ_BAABED010000001.1"/>
</dbReference>
<evidence type="ECO:0000313" key="10">
    <source>
        <dbReference type="Proteomes" id="UP001589536"/>
    </source>
</evidence>
<feature type="chain" id="PRO_5047419862" evidence="7">
    <location>
        <begin position="32"/>
        <end position="210"/>
    </location>
</feature>
<dbReference type="PANTHER" id="PTHR34820:SF4">
    <property type="entry name" value="INNER MEMBRANE PROTEIN YEBZ"/>
    <property type="match status" value="1"/>
</dbReference>
<sequence length="210" mass="21305">MRPIRQLLAVVLAFTAALFSAALFSAAPAFAHDVAESTSPANGSTVASVPDSVSITFNNRPLLLGSQVQVKDASGQDWADGSVDIVDTVVSQKLRSGAPAGAFTVVWRVVSSDSHPIEGTFTFTAKSGSTTAGGGAVGPAPSVEVPTAGTAAPGSTTTPENTTDASQPFPWSIVAFAVVAAGLLVFLGVTARRRLAGDSEESSDDESKEP</sequence>
<feature type="domain" description="CopC" evidence="8">
    <location>
        <begin position="32"/>
        <end position="124"/>
    </location>
</feature>
<keyword evidence="4" id="KW-0186">Copper</keyword>
<proteinExistence type="predicted"/>
<dbReference type="Gene3D" id="2.60.40.1220">
    <property type="match status" value="1"/>
</dbReference>
<evidence type="ECO:0000256" key="3">
    <source>
        <dbReference type="ARBA" id="ARBA00022729"/>
    </source>
</evidence>
<comment type="subcellular location">
    <subcellularLocation>
        <location evidence="1">Cell envelope</location>
    </subcellularLocation>
</comment>
<dbReference type="PANTHER" id="PTHR34820">
    <property type="entry name" value="INNER MEMBRANE PROTEIN YEBZ"/>
    <property type="match status" value="1"/>
</dbReference>
<feature type="compositionally biased region" description="Low complexity" evidence="5">
    <location>
        <begin position="138"/>
        <end position="159"/>
    </location>
</feature>
<comment type="caution">
    <text evidence="9">The sequence shown here is derived from an EMBL/GenBank/DDBJ whole genome shotgun (WGS) entry which is preliminary data.</text>
</comment>
<organism evidence="9 10">
    <name type="scientific">Arthrobacter methylotrophus</name>
    <dbReference type="NCBI Taxonomy" id="121291"/>
    <lineage>
        <taxon>Bacteria</taxon>
        <taxon>Bacillati</taxon>
        <taxon>Actinomycetota</taxon>
        <taxon>Actinomycetes</taxon>
        <taxon>Micrococcales</taxon>
        <taxon>Micrococcaceae</taxon>
        <taxon>Arthrobacter</taxon>
    </lineage>
</organism>
<dbReference type="SUPFAM" id="SSF81296">
    <property type="entry name" value="E set domains"/>
    <property type="match status" value="1"/>
</dbReference>
<gene>
    <name evidence="9" type="ORF">ACFFPI_10680</name>
</gene>
<keyword evidence="10" id="KW-1185">Reference proteome</keyword>
<evidence type="ECO:0000256" key="7">
    <source>
        <dbReference type="SAM" id="SignalP"/>
    </source>
</evidence>
<accession>A0ABV5UPX1</accession>
<dbReference type="InterPro" id="IPR007348">
    <property type="entry name" value="CopC_dom"/>
</dbReference>
<keyword evidence="3 7" id="KW-0732">Signal</keyword>
<dbReference type="Proteomes" id="UP001589536">
    <property type="component" value="Unassembled WGS sequence"/>
</dbReference>
<evidence type="ECO:0000256" key="5">
    <source>
        <dbReference type="SAM" id="MobiDB-lite"/>
    </source>
</evidence>
<dbReference type="EMBL" id="JBHMBH010000023">
    <property type="protein sequence ID" value="MFB9714584.1"/>
    <property type="molecule type" value="Genomic_DNA"/>
</dbReference>
<evidence type="ECO:0000256" key="1">
    <source>
        <dbReference type="ARBA" id="ARBA00004196"/>
    </source>
</evidence>
<evidence type="ECO:0000256" key="6">
    <source>
        <dbReference type="SAM" id="Phobius"/>
    </source>
</evidence>
<keyword evidence="6" id="KW-0472">Membrane</keyword>
<keyword evidence="6" id="KW-0812">Transmembrane</keyword>
<evidence type="ECO:0000313" key="9">
    <source>
        <dbReference type="EMBL" id="MFB9714584.1"/>
    </source>
</evidence>
<feature type="signal peptide" evidence="7">
    <location>
        <begin position="1"/>
        <end position="31"/>
    </location>
</feature>
<keyword evidence="2" id="KW-0479">Metal-binding</keyword>
<dbReference type="InterPro" id="IPR032694">
    <property type="entry name" value="CopC/D"/>
</dbReference>
<evidence type="ECO:0000256" key="4">
    <source>
        <dbReference type="ARBA" id="ARBA00023008"/>
    </source>
</evidence>